<dbReference type="EC" id="2.1.1.198" evidence="6"/>
<comment type="function">
    <text evidence="6">Catalyzes the 2'-O-methylation of the ribose of cytidine 1402 (C1402) in 16S rRNA.</text>
</comment>
<dbReference type="Gene3D" id="3.30.950.10">
    <property type="entry name" value="Methyltransferase, Cobalt-precorrin-4 Transmethylase, Domain 2"/>
    <property type="match status" value="1"/>
</dbReference>
<dbReference type="GO" id="GO:0070677">
    <property type="term" value="F:rRNA (cytosine-2'-O-)-methyltransferase activity"/>
    <property type="evidence" value="ECO:0007669"/>
    <property type="project" value="UniProtKB-UniRule"/>
</dbReference>
<dbReference type="PANTHER" id="PTHR46111:SF1">
    <property type="entry name" value="RIBOSOMAL RNA SMALL SUBUNIT METHYLTRANSFERASE I"/>
    <property type="match status" value="1"/>
</dbReference>
<comment type="caution">
    <text evidence="8">The sequence shown here is derived from an EMBL/GenBank/DDBJ whole genome shotgun (WGS) entry which is preliminary data.</text>
</comment>
<evidence type="ECO:0000313" key="8">
    <source>
        <dbReference type="EMBL" id="OEF95742.1"/>
    </source>
</evidence>
<dbReference type="CDD" id="cd11648">
    <property type="entry name" value="RsmI"/>
    <property type="match status" value="1"/>
</dbReference>
<keyword evidence="5 6" id="KW-0949">S-adenosyl-L-methionine</keyword>
<dbReference type="InterPro" id="IPR014776">
    <property type="entry name" value="4pyrrole_Mease_sub2"/>
</dbReference>
<keyword evidence="9" id="KW-1185">Reference proteome</keyword>
<dbReference type="NCBIfam" id="TIGR00096">
    <property type="entry name" value="16S rRNA (cytidine(1402)-2'-O)-methyltransferase"/>
    <property type="match status" value="1"/>
</dbReference>
<reference evidence="8 9" key="1">
    <citation type="submission" date="2016-09" db="EMBL/GenBank/DDBJ databases">
        <title>Draft genome sequence for the type strain of Desulfuribacillus alkaliarsenatis AHT28, an obligately anaerobic, sulfidogenic bacterium isolated from Russian soda lake sediments.</title>
        <authorList>
            <person name="Abin C.A."/>
            <person name="Hollibaugh J.T."/>
        </authorList>
    </citation>
    <scope>NUCLEOTIDE SEQUENCE [LARGE SCALE GENOMIC DNA]</scope>
    <source>
        <strain evidence="8 9">AHT28</strain>
    </source>
</reference>
<dbReference type="HAMAP" id="MF_01877">
    <property type="entry name" value="16SrRNA_methyltr_I"/>
    <property type="match status" value="1"/>
</dbReference>
<name>A0A1E5FYU1_9FIRM</name>
<dbReference type="PROSITE" id="PS01296">
    <property type="entry name" value="RSMI"/>
    <property type="match status" value="1"/>
</dbReference>
<dbReference type="EMBL" id="MIJE01000035">
    <property type="protein sequence ID" value="OEF95742.1"/>
    <property type="molecule type" value="Genomic_DNA"/>
</dbReference>
<keyword evidence="2 6" id="KW-0698">rRNA processing</keyword>
<dbReference type="GO" id="GO:0005737">
    <property type="term" value="C:cytoplasm"/>
    <property type="evidence" value="ECO:0007669"/>
    <property type="project" value="UniProtKB-SubCell"/>
</dbReference>
<comment type="catalytic activity">
    <reaction evidence="6">
        <text>cytidine(1402) in 16S rRNA + S-adenosyl-L-methionine = 2'-O-methylcytidine(1402) in 16S rRNA + S-adenosyl-L-homocysteine + H(+)</text>
        <dbReference type="Rhea" id="RHEA:42924"/>
        <dbReference type="Rhea" id="RHEA-COMP:10285"/>
        <dbReference type="Rhea" id="RHEA-COMP:10286"/>
        <dbReference type="ChEBI" id="CHEBI:15378"/>
        <dbReference type="ChEBI" id="CHEBI:57856"/>
        <dbReference type="ChEBI" id="CHEBI:59789"/>
        <dbReference type="ChEBI" id="CHEBI:74495"/>
        <dbReference type="ChEBI" id="CHEBI:82748"/>
        <dbReference type="EC" id="2.1.1.198"/>
    </reaction>
</comment>
<dbReference type="RefSeq" id="WP_069644308.1">
    <property type="nucleotide sequence ID" value="NZ_MIJE01000035.1"/>
</dbReference>
<sequence length="303" mass="33866">MEKFNDGFIQNSFSSQEQGSLYLVATPIGNLGDMTARAIEVLKDVDMIAAEDTRQTRKLLSAFDIHTKLVSYHEHNKEQQGQYLLEQLQAGSNIAIVSDAGLPGISDPGADIADLAISASIPVIPIPGASASLTALTASGINTDRFVFYGFLNRQRSKRKKELEGLKALPYTLIFYESPHRVKDCLTDMHLVLGDRRVSIGRELTKKFEQFIRGKITFCLEALEQQKLLGEFTIVVEGISKEELEQVLTNNQWWEGQSITEHVENYISQGNSSKEAIKLAANDRSLPKRDVYQEYHSLNDNNS</sequence>
<evidence type="ECO:0000256" key="3">
    <source>
        <dbReference type="ARBA" id="ARBA00022603"/>
    </source>
</evidence>
<accession>A0A1E5FYU1</accession>
<dbReference type="STRING" id="766136.BHF68_11630"/>
<dbReference type="OrthoDB" id="9809084at2"/>
<dbReference type="Gene3D" id="3.40.1010.10">
    <property type="entry name" value="Cobalt-precorrin-4 Transmethylase, Domain 1"/>
    <property type="match status" value="1"/>
</dbReference>
<keyword evidence="1 6" id="KW-0963">Cytoplasm</keyword>
<evidence type="ECO:0000259" key="7">
    <source>
        <dbReference type="Pfam" id="PF00590"/>
    </source>
</evidence>
<feature type="domain" description="Tetrapyrrole methylase" evidence="7">
    <location>
        <begin position="21"/>
        <end position="216"/>
    </location>
</feature>
<dbReference type="PANTHER" id="PTHR46111">
    <property type="entry name" value="RIBOSOMAL RNA SMALL SUBUNIT METHYLTRANSFERASE I"/>
    <property type="match status" value="1"/>
</dbReference>
<proteinExistence type="inferred from homology"/>
<dbReference type="InterPro" id="IPR035996">
    <property type="entry name" value="4pyrrol_Methylase_sf"/>
</dbReference>
<dbReference type="PIRSF" id="PIRSF005917">
    <property type="entry name" value="MTase_YraL"/>
    <property type="match status" value="1"/>
</dbReference>
<keyword evidence="4 6" id="KW-0808">Transferase</keyword>
<dbReference type="InterPro" id="IPR008189">
    <property type="entry name" value="rRNA_ssu_MeTfrase_I"/>
</dbReference>
<dbReference type="InterPro" id="IPR000878">
    <property type="entry name" value="4pyrrol_Mease"/>
</dbReference>
<dbReference type="AlphaFoldDB" id="A0A1E5FYU1"/>
<evidence type="ECO:0000313" key="9">
    <source>
        <dbReference type="Proteomes" id="UP000094296"/>
    </source>
</evidence>
<protein>
    <recommendedName>
        <fullName evidence="6">Ribosomal RNA small subunit methyltransferase I</fullName>
        <ecNumber evidence="6">2.1.1.198</ecNumber>
    </recommendedName>
    <alternativeName>
        <fullName evidence="6">16S rRNA 2'-O-ribose C1402 methyltransferase</fullName>
    </alternativeName>
    <alternativeName>
        <fullName evidence="6">rRNA (cytidine-2'-O-)-methyltransferase RsmI</fullName>
    </alternativeName>
</protein>
<dbReference type="FunFam" id="3.40.1010.10:FF:000002">
    <property type="entry name" value="Ribosomal RNA small subunit methyltransferase I"/>
    <property type="match status" value="1"/>
</dbReference>
<dbReference type="FunFam" id="3.30.950.10:FF:000002">
    <property type="entry name" value="Ribosomal RNA small subunit methyltransferase I"/>
    <property type="match status" value="1"/>
</dbReference>
<dbReference type="InterPro" id="IPR018063">
    <property type="entry name" value="SAM_MeTrfase_RsmI_CS"/>
</dbReference>
<dbReference type="Proteomes" id="UP000094296">
    <property type="component" value="Unassembled WGS sequence"/>
</dbReference>
<comment type="similarity">
    <text evidence="6">Belongs to the methyltransferase superfamily. RsmI family.</text>
</comment>
<dbReference type="InterPro" id="IPR014777">
    <property type="entry name" value="4pyrrole_Mease_sub1"/>
</dbReference>
<evidence type="ECO:0000256" key="4">
    <source>
        <dbReference type="ARBA" id="ARBA00022679"/>
    </source>
</evidence>
<evidence type="ECO:0000256" key="5">
    <source>
        <dbReference type="ARBA" id="ARBA00022691"/>
    </source>
</evidence>
<evidence type="ECO:0000256" key="2">
    <source>
        <dbReference type="ARBA" id="ARBA00022552"/>
    </source>
</evidence>
<evidence type="ECO:0000256" key="6">
    <source>
        <dbReference type="HAMAP-Rule" id="MF_01877"/>
    </source>
</evidence>
<keyword evidence="3 6" id="KW-0489">Methyltransferase</keyword>
<comment type="subcellular location">
    <subcellularLocation>
        <location evidence="6">Cytoplasm</location>
    </subcellularLocation>
</comment>
<organism evidence="8 9">
    <name type="scientific">Desulfuribacillus alkaliarsenatis</name>
    <dbReference type="NCBI Taxonomy" id="766136"/>
    <lineage>
        <taxon>Bacteria</taxon>
        <taxon>Bacillati</taxon>
        <taxon>Bacillota</taxon>
        <taxon>Desulfuribacillia</taxon>
        <taxon>Desulfuribacillales</taxon>
        <taxon>Desulfuribacillaceae</taxon>
        <taxon>Desulfuribacillus</taxon>
    </lineage>
</organism>
<gene>
    <name evidence="6" type="primary">rsmI</name>
    <name evidence="8" type="ORF">BHF68_11630</name>
</gene>
<dbReference type="Pfam" id="PF00590">
    <property type="entry name" value="TP_methylase"/>
    <property type="match status" value="1"/>
</dbReference>
<evidence type="ECO:0000256" key="1">
    <source>
        <dbReference type="ARBA" id="ARBA00022490"/>
    </source>
</evidence>
<dbReference type="SUPFAM" id="SSF53790">
    <property type="entry name" value="Tetrapyrrole methylase"/>
    <property type="match status" value="1"/>
</dbReference>